<evidence type="ECO:0000313" key="5">
    <source>
        <dbReference type="EMBL" id="ALZ84412.1"/>
    </source>
</evidence>
<dbReference type="Pfam" id="PF07729">
    <property type="entry name" value="FCD"/>
    <property type="match status" value="1"/>
</dbReference>
<dbReference type="InterPro" id="IPR000524">
    <property type="entry name" value="Tscrpt_reg_HTH_GntR"/>
</dbReference>
<feature type="domain" description="HTH gntR-type" evidence="4">
    <location>
        <begin position="3"/>
        <end position="70"/>
    </location>
</feature>
<keyword evidence="2" id="KW-0238">DNA-binding</keyword>
<gene>
    <name evidence="5" type="ORF">APT59_09435</name>
</gene>
<organism evidence="5 6">
    <name type="scientific">Pseudomonas oryzihabitans</name>
    <dbReference type="NCBI Taxonomy" id="47885"/>
    <lineage>
        <taxon>Bacteria</taxon>
        <taxon>Pseudomonadati</taxon>
        <taxon>Pseudomonadota</taxon>
        <taxon>Gammaproteobacteria</taxon>
        <taxon>Pseudomonadales</taxon>
        <taxon>Pseudomonadaceae</taxon>
        <taxon>Pseudomonas</taxon>
    </lineage>
</organism>
<dbReference type="GO" id="GO:0003700">
    <property type="term" value="F:DNA-binding transcription factor activity"/>
    <property type="evidence" value="ECO:0007669"/>
    <property type="project" value="InterPro"/>
</dbReference>
<dbReference type="GO" id="GO:0003677">
    <property type="term" value="F:DNA binding"/>
    <property type="evidence" value="ECO:0007669"/>
    <property type="project" value="UniProtKB-KW"/>
</dbReference>
<dbReference type="SMART" id="SM00895">
    <property type="entry name" value="FCD"/>
    <property type="match status" value="1"/>
</dbReference>
<evidence type="ECO:0000313" key="6">
    <source>
        <dbReference type="Proteomes" id="UP000064137"/>
    </source>
</evidence>
<dbReference type="InterPro" id="IPR036388">
    <property type="entry name" value="WH-like_DNA-bd_sf"/>
</dbReference>
<dbReference type="InterPro" id="IPR008920">
    <property type="entry name" value="TF_FadR/GntR_C"/>
</dbReference>
<protein>
    <submittedName>
        <fullName evidence="5">GntR family transcriptional regulator</fullName>
    </submittedName>
</protein>
<reference evidence="5 6" key="1">
    <citation type="submission" date="2016-01" db="EMBL/GenBank/DDBJ databases">
        <title>Annotation of Pseudomonas oryzihabitans USDA-ARS-USMARC-56511.</title>
        <authorList>
            <person name="Harhay G.P."/>
            <person name="Harhay D.M."/>
            <person name="Smith T.P.L."/>
            <person name="Bono J.L."/>
            <person name="Heaton M.P."/>
            <person name="Clawson M.L."/>
            <person name="Chitko-Mckown C.G."/>
            <person name="Capik S.F."/>
            <person name="DeDonder K.D."/>
            <person name="Apley M.D."/>
            <person name="Lubbers B.V."/>
            <person name="White B.J."/>
            <person name="Larson R.L."/>
        </authorList>
    </citation>
    <scope>NUCLEOTIDE SEQUENCE [LARGE SCALE GENOMIC DNA]</scope>
    <source>
        <strain evidence="5 6">USDA-ARS-USMARC-56511</strain>
    </source>
</reference>
<evidence type="ECO:0000256" key="2">
    <source>
        <dbReference type="ARBA" id="ARBA00023125"/>
    </source>
</evidence>
<dbReference type="Proteomes" id="UP000064137">
    <property type="component" value="Chromosome"/>
</dbReference>
<dbReference type="OrthoDB" id="7005926at2"/>
<dbReference type="PROSITE" id="PS50949">
    <property type="entry name" value="HTH_GNTR"/>
    <property type="match status" value="1"/>
</dbReference>
<evidence type="ECO:0000256" key="1">
    <source>
        <dbReference type="ARBA" id="ARBA00023015"/>
    </source>
</evidence>
<evidence type="ECO:0000259" key="4">
    <source>
        <dbReference type="PROSITE" id="PS50949"/>
    </source>
</evidence>
<dbReference type="KEGG" id="por:APT59_09435"/>
<name>A0A0U4WJ40_9PSED</name>
<dbReference type="EMBL" id="CP013987">
    <property type="protein sequence ID" value="ALZ84412.1"/>
    <property type="molecule type" value="Genomic_DNA"/>
</dbReference>
<dbReference type="RefSeq" id="WP_059314608.1">
    <property type="nucleotide sequence ID" value="NZ_CP013987.1"/>
</dbReference>
<keyword evidence="3" id="KW-0804">Transcription</keyword>
<dbReference type="Pfam" id="PF00392">
    <property type="entry name" value="GntR"/>
    <property type="match status" value="1"/>
</dbReference>
<keyword evidence="1" id="KW-0805">Transcription regulation</keyword>
<dbReference type="Gene3D" id="1.20.120.530">
    <property type="entry name" value="GntR ligand-binding domain-like"/>
    <property type="match status" value="1"/>
</dbReference>
<dbReference type="InterPro" id="IPR011711">
    <property type="entry name" value="GntR_C"/>
</dbReference>
<dbReference type="SUPFAM" id="SSF48008">
    <property type="entry name" value="GntR ligand-binding domain-like"/>
    <property type="match status" value="1"/>
</dbReference>
<dbReference type="InterPro" id="IPR036390">
    <property type="entry name" value="WH_DNA-bd_sf"/>
</dbReference>
<accession>A0A0U4WJ40</accession>
<dbReference type="SMART" id="SM00345">
    <property type="entry name" value="HTH_GNTR"/>
    <property type="match status" value="1"/>
</dbReference>
<proteinExistence type="predicted"/>
<dbReference type="AlphaFoldDB" id="A0A0U4WJ40"/>
<evidence type="ECO:0000256" key="3">
    <source>
        <dbReference type="ARBA" id="ARBA00023163"/>
    </source>
</evidence>
<sequence>MKKDLAEQLAPRIIDLARARSMKAGDPLREEAFAKELGVSRSPVRRGFALLEELGLARKEPNRGFFLTRNASTIEQAALPSEDDPYEELYLRVVDDMLRGDIRNSFFEAELLRRYQIPRGQLLKVLNRLASEAMIERRPGQGWEINTFLHDSEAHIQSYRFRMAIEPFALREPGYRIDKRAFAQARQWQQRLLDGELFTLSRAQLFEIGSSFHELLVRCSGNVFLLEAIRRQNQLRRFMAYRSNVERSRQIGQSQEHLHILDLLEGGSREEAAVFLHQHLDVVSRLKAAQDRQLEAAEEDAEKQPA</sequence>
<dbReference type="Gene3D" id="1.10.10.10">
    <property type="entry name" value="Winged helix-like DNA-binding domain superfamily/Winged helix DNA-binding domain"/>
    <property type="match status" value="2"/>
</dbReference>
<dbReference type="SUPFAM" id="SSF46785">
    <property type="entry name" value="Winged helix' DNA-binding domain"/>
    <property type="match status" value="2"/>
</dbReference>
<dbReference type="PANTHER" id="PTHR43537">
    <property type="entry name" value="TRANSCRIPTIONAL REGULATOR, GNTR FAMILY"/>
    <property type="match status" value="1"/>
</dbReference>
<dbReference type="PANTHER" id="PTHR43537:SF5">
    <property type="entry name" value="UXU OPERON TRANSCRIPTIONAL REGULATOR"/>
    <property type="match status" value="1"/>
</dbReference>